<comment type="caution">
    <text evidence="1">The sequence shown here is derived from an EMBL/GenBank/DDBJ whole genome shotgun (WGS) entry which is preliminary data.</text>
</comment>
<proteinExistence type="predicted"/>
<dbReference type="PROSITE" id="PS51257">
    <property type="entry name" value="PROKAR_LIPOPROTEIN"/>
    <property type="match status" value="1"/>
</dbReference>
<gene>
    <name evidence="1" type="ORF">A4R26_07855</name>
</gene>
<evidence type="ECO:0000313" key="2">
    <source>
        <dbReference type="Proteomes" id="UP000192276"/>
    </source>
</evidence>
<name>A0A1V9EKN7_9BACT</name>
<dbReference type="AlphaFoldDB" id="A0A1V9EKN7"/>
<protein>
    <submittedName>
        <fullName evidence="1">Uncharacterized protein</fullName>
    </submittedName>
</protein>
<evidence type="ECO:0000313" key="1">
    <source>
        <dbReference type="EMBL" id="OQP46631.1"/>
    </source>
</evidence>
<reference evidence="2" key="1">
    <citation type="submission" date="2016-04" db="EMBL/GenBank/DDBJ databases">
        <authorList>
            <person name="Chen L."/>
            <person name="Zhuang W."/>
            <person name="Wang G."/>
        </authorList>
    </citation>
    <scope>NUCLEOTIDE SEQUENCE [LARGE SCALE GENOMIC DNA]</scope>
    <source>
        <strain evidence="2">208</strain>
    </source>
</reference>
<accession>A0A1V9EKN7</accession>
<sequence length="129" mass="14734">MRAYARRKGSRHKAPPPTGSSQIIAVMGAACARKGACTKCSRHWFWPIINRVKRRPAQKCAFINHCHTNTFTKYLRGTPCQYLKSWPAVKGSAAYNAHRPPKKGWPFIENDHPLYIENQLIPHKNQPTN</sequence>
<dbReference type="EMBL" id="LWBP01000243">
    <property type="protein sequence ID" value="OQP46631.1"/>
    <property type="molecule type" value="Genomic_DNA"/>
</dbReference>
<keyword evidence="2" id="KW-1185">Reference proteome</keyword>
<dbReference type="Proteomes" id="UP000192276">
    <property type="component" value="Unassembled WGS sequence"/>
</dbReference>
<organism evidence="1 2">
    <name type="scientific">Niastella populi</name>
    <dbReference type="NCBI Taxonomy" id="550983"/>
    <lineage>
        <taxon>Bacteria</taxon>
        <taxon>Pseudomonadati</taxon>
        <taxon>Bacteroidota</taxon>
        <taxon>Chitinophagia</taxon>
        <taxon>Chitinophagales</taxon>
        <taxon>Chitinophagaceae</taxon>
        <taxon>Niastella</taxon>
    </lineage>
</organism>